<evidence type="ECO:0000313" key="3">
    <source>
        <dbReference type="EMBL" id="ATY46614.1"/>
    </source>
</evidence>
<dbReference type="AlphaFoldDB" id="A0A2H4RC10"/>
<dbReference type="InterPro" id="IPR018154">
    <property type="entry name" value="TLV/ENV_coat_polyprotein"/>
</dbReference>
<keyword evidence="1" id="KW-1133">Transmembrane helix</keyword>
<keyword evidence="1" id="KW-0472">Membrane</keyword>
<proteinExistence type="predicted"/>
<feature type="transmembrane region" description="Helical" evidence="1">
    <location>
        <begin position="358"/>
        <end position="383"/>
    </location>
</feature>
<dbReference type="EMBL" id="MG254891">
    <property type="protein sequence ID" value="ATY46614.1"/>
    <property type="molecule type" value="Genomic_DNA"/>
</dbReference>
<keyword evidence="3" id="KW-0946">Virion</keyword>
<protein>
    <submittedName>
        <fullName evidence="3">Envelope protein Mab4</fullName>
    </submittedName>
</protein>
<keyword evidence="2" id="KW-0732">Signal</keyword>
<dbReference type="PANTHER" id="PTHR10424">
    <property type="entry name" value="VIRAL ENVELOPE PROTEIN"/>
    <property type="match status" value="1"/>
</dbReference>
<dbReference type="SUPFAM" id="SSF58069">
    <property type="entry name" value="Virus ectodomain"/>
    <property type="match status" value="1"/>
</dbReference>
<reference evidence="3" key="1">
    <citation type="journal article" date="2017" name="Proc. Natl. Acad. Sci. U.S.A.">
        <title>An endogenous retroviral envelope syncytin and its cognate receptor identified in the viviparous placental Mabuya lizard.</title>
        <authorList>
            <person name="Cornelis G."/>
            <person name="Funk M."/>
            <person name="Vernochet C."/>
            <person name="Leal F."/>
            <person name="Tarazona O.A."/>
            <person name="Meurice G."/>
            <person name="Heidmann O."/>
            <person name="Dupressoir A."/>
            <person name="Miralles A."/>
            <person name="Ramirez-Pinilla M.P."/>
            <person name="Heidmann T."/>
        </authorList>
    </citation>
    <scope>NUCLEOTIDE SEQUENCE</scope>
</reference>
<name>A0A2H4RC10_9SAUR</name>
<dbReference type="Gene3D" id="1.10.287.210">
    <property type="match status" value="1"/>
</dbReference>
<feature type="signal peptide" evidence="2">
    <location>
        <begin position="1"/>
        <end position="15"/>
    </location>
</feature>
<keyword evidence="1" id="KW-0812">Transmembrane</keyword>
<evidence type="ECO:0000256" key="2">
    <source>
        <dbReference type="SAM" id="SignalP"/>
    </source>
</evidence>
<organism evidence="3">
    <name type="scientific">Mabuya sp. NRPS-2014</name>
    <dbReference type="NCBI Taxonomy" id="1496371"/>
    <lineage>
        <taxon>Eukaryota</taxon>
        <taxon>Metazoa</taxon>
        <taxon>Chordata</taxon>
        <taxon>Craniata</taxon>
        <taxon>Vertebrata</taxon>
        <taxon>Euteleostomi</taxon>
        <taxon>Lepidosauria</taxon>
        <taxon>Squamata</taxon>
        <taxon>Bifurcata</taxon>
        <taxon>Unidentata</taxon>
        <taxon>Scinciformata</taxon>
        <taxon>Scincidae</taxon>
        <taxon>Mabuyinae</taxon>
        <taxon>Mabuya</taxon>
    </lineage>
</organism>
<keyword evidence="3" id="KW-0261">Viral envelope protein</keyword>
<evidence type="ECO:0000256" key="1">
    <source>
        <dbReference type="SAM" id="Phobius"/>
    </source>
</evidence>
<accession>A0A2H4RC10</accession>
<dbReference type="Pfam" id="PF00429">
    <property type="entry name" value="TLV_coat"/>
    <property type="match status" value="1"/>
</dbReference>
<sequence>MLVFWFLLIVPNSESTPIQKGQSDPQSDPLATRFGYNLWMHLAGLTNVTTFCLSQHIDAQLLFSTCLIPVCRAPVHILKDTRYTTVFDKSDITYQSMYGWGKPTYQLPPDAASFYTPQVANHKNNTCVRMTGCSEQKPSTGCLDPGKPLWNCTHAEQVLSSRAHVPLPPGWFFTCGQRTYSYIPGDLIDTTCCISRLTVYLPQKHELQKAHKRRRSTITENCDSNINLWSKAEYISLAVSLIGVPGLAAGNTRQLRKVAGSLAKTINATSTAISALNQEQQQLRHAVLDNRSAIDYLLLVHHQGCEAVEQMCCFNLTGQSQVVGQQIKQLHNLVTHITEDENPGWWDKLWSWLPNVGWFKGVFGIVMILMLLCLFLPCFLPIIPNVQNMIQKATQHRAQHIMALYTMLPPENEPKELTSKVLERGMKG</sequence>
<feature type="chain" id="PRO_5014180150" evidence="2">
    <location>
        <begin position="16"/>
        <end position="428"/>
    </location>
</feature>